<accession>A0A3L6L0I4</accession>
<dbReference type="Pfam" id="PF03256">
    <property type="entry name" value="ANAPC10"/>
    <property type="match status" value="1"/>
</dbReference>
<dbReference type="Proteomes" id="UP000266743">
    <property type="component" value="Chromosome 10"/>
</dbReference>
<keyword evidence="2 6" id="KW-0132">Cell division</keyword>
<keyword evidence="5 6" id="KW-0131">Cell cycle</keyword>
<evidence type="ECO:0000256" key="2">
    <source>
        <dbReference type="ARBA" id="ARBA00022618"/>
    </source>
</evidence>
<dbReference type="PANTHER" id="PTHR12936">
    <property type="entry name" value="ANAPHASE-PROMOTING COMPLEX 10"/>
    <property type="match status" value="1"/>
</dbReference>
<dbReference type="GO" id="GO:0031145">
    <property type="term" value="P:anaphase-promoting complex-dependent catabolic process"/>
    <property type="evidence" value="ECO:0007669"/>
    <property type="project" value="InterPro"/>
</dbReference>
<comment type="similarity">
    <text evidence="1 6">Belongs to the APC10 family.</text>
</comment>
<reference evidence="9" key="1">
    <citation type="submission" date="2018-09" db="EMBL/GenBank/DDBJ databases">
        <title>whole genome sequence of T. equiperdum IVM-t1 strain.</title>
        <authorList>
            <person name="Suganuma K."/>
        </authorList>
    </citation>
    <scope>NUCLEOTIDE SEQUENCE [LARGE SCALE GENOMIC DNA]</scope>
    <source>
        <strain evidence="9">IVM-t1</strain>
    </source>
</reference>
<dbReference type="PROSITE" id="PS51284">
    <property type="entry name" value="DOC"/>
    <property type="match status" value="1"/>
</dbReference>
<dbReference type="InterPro" id="IPR016901">
    <property type="entry name" value="APC10/Doc1"/>
</dbReference>
<dbReference type="SUPFAM" id="SSF49785">
    <property type="entry name" value="Galactose-binding domain-like"/>
    <property type="match status" value="1"/>
</dbReference>
<comment type="function">
    <text evidence="6">Component of the anaphase promoting complex/cyclosome (APC/C), a cell cycle-regulated E3 ubiquitin-protein ligase complex that controls progression through mitosis and the G1 phase of the cell cycle.</text>
</comment>
<feature type="compositionally biased region" description="Gly residues" evidence="7">
    <location>
        <begin position="1"/>
        <end position="10"/>
    </location>
</feature>
<evidence type="ECO:0000256" key="5">
    <source>
        <dbReference type="ARBA" id="ARBA00023306"/>
    </source>
</evidence>
<dbReference type="InterPro" id="IPR004939">
    <property type="entry name" value="APC_su10/DOC_dom"/>
</dbReference>
<dbReference type="AlphaFoldDB" id="A0A3L6L0I4"/>
<feature type="region of interest" description="Disordered" evidence="7">
    <location>
        <begin position="1"/>
        <end position="20"/>
    </location>
</feature>
<dbReference type="InterPro" id="IPR008979">
    <property type="entry name" value="Galactose-bd-like_sf"/>
</dbReference>
<dbReference type="GO" id="GO:0051301">
    <property type="term" value="P:cell division"/>
    <property type="evidence" value="ECO:0007669"/>
    <property type="project" value="UniProtKB-KW"/>
</dbReference>
<keyword evidence="3 6" id="KW-0498">Mitosis</keyword>
<evidence type="ECO:0000256" key="4">
    <source>
        <dbReference type="ARBA" id="ARBA00022786"/>
    </source>
</evidence>
<evidence type="ECO:0000256" key="6">
    <source>
        <dbReference type="PIRNR" id="PIRNR028841"/>
    </source>
</evidence>
<protein>
    <recommendedName>
        <fullName evidence="6">Anaphase-promoting complex subunit 10</fullName>
    </recommendedName>
</protein>
<dbReference type="GO" id="GO:0005680">
    <property type="term" value="C:anaphase-promoting complex"/>
    <property type="evidence" value="ECO:0007669"/>
    <property type="project" value="InterPro"/>
</dbReference>
<dbReference type="Gene3D" id="2.60.120.260">
    <property type="entry name" value="Galactose-binding domain-like"/>
    <property type="match status" value="1"/>
</dbReference>
<evidence type="ECO:0000313" key="9">
    <source>
        <dbReference type="EMBL" id="RHW69568.1"/>
    </source>
</evidence>
<organism evidence="9">
    <name type="scientific">Trypanosoma brucei equiperdum</name>
    <dbReference type="NCBI Taxonomy" id="630700"/>
    <lineage>
        <taxon>Eukaryota</taxon>
        <taxon>Discoba</taxon>
        <taxon>Euglenozoa</taxon>
        <taxon>Kinetoplastea</taxon>
        <taxon>Metakinetoplastina</taxon>
        <taxon>Trypanosomatida</taxon>
        <taxon>Trypanosomatidae</taxon>
        <taxon>Trypanosoma</taxon>
    </lineage>
</organism>
<sequence>MQFDGRSGGEGDAEGVQGAGAAAVNTPSIVSDDELMALEKRESLIVLQDAVWSVSSAKHGNGVMCLLDGSHNTFWQSDGVVPHVISIDFALLKPVAAVALYLDCAEDNSYTPRRMRVQAGTHNGDMADVATVTVDDPQGWVLIRMQAEAETPSSWNTPAAHSDDAKADIENDMPLDNADFEEFIQDGVWCTRVRVIVEENRQEGRDCHVRGLRVLGHIKQSLFTTASFTQNLHLR</sequence>
<comment type="caution">
    <text evidence="9">The sequence shown here is derived from an EMBL/GenBank/DDBJ whole genome shotgun (WGS) entry which is preliminary data.</text>
</comment>
<dbReference type="SMART" id="SM01337">
    <property type="entry name" value="APC10"/>
    <property type="match status" value="1"/>
</dbReference>
<dbReference type="EMBL" id="QSBY01000010">
    <property type="protein sequence ID" value="RHW69568.1"/>
    <property type="molecule type" value="Genomic_DNA"/>
</dbReference>
<feature type="domain" description="DOC" evidence="8">
    <location>
        <begin position="22"/>
        <end position="235"/>
    </location>
</feature>
<proteinExistence type="inferred from homology"/>
<dbReference type="PANTHER" id="PTHR12936:SF0">
    <property type="entry name" value="ANAPHASE-PROMOTING COMPLEX SUBUNIT 10"/>
    <property type="match status" value="1"/>
</dbReference>
<evidence type="ECO:0000256" key="1">
    <source>
        <dbReference type="ARBA" id="ARBA00006762"/>
    </source>
</evidence>
<name>A0A3L6L0I4_9TRYP</name>
<evidence type="ECO:0000256" key="7">
    <source>
        <dbReference type="SAM" id="MobiDB-lite"/>
    </source>
</evidence>
<dbReference type="CDD" id="cd08366">
    <property type="entry name" value="APC10"/>
    <property type="match status" value="1"/>
</dbReference>
<dbReference type="GO" id="GO:0070979">
    <property type="term" value="P:protein K11-linked ubiquitination"/>
    <property type="evidence" value="ECO:0007669"/>
    <property type="project" value="TreeGrafter"/>
</dbReference>
<keyword evidence="4 6" id="KW-0833">Ubl conjugation pathway</keyword>
<dbReference type="PIRSF" id="PIRSF028841">
    <property type="entry name" value="APC10_sub"/>
    <property type="match status" value="1"/>
</dbReference>
<evidence type="ECO:0000256" key="3">
    <source>
        <dbReference type="ARBA" id="ARBA00022776"/>
    </source>
</evidence>
<gene>
    <name evidence="9" type="ORF">DPX39_100164000</name>
</gene>
<evidence type="ECO:0000259" key="8">
    <source>
        <dbReference type="PROSITE" id="PS51284"/>
    </source>
</evidence>